<dbReference type="Pfam" id="PF19064">
    <property type="entry name" value="DUF5760"/>
    <property type="match status" value="1"/>
</dbReference>
<proteinExistence type="predicted"/>
<dbReference type="InterPro" id="IPR043918">
    <property type="entry name" value="DUF5760"/>
</dbReference>
<dbReference type="AlphaFoldDB" id="A0A6C0JCT5"/>
<dbReference type="EMBL" id="MN740371">
    <property type="protein sequence ID" value="QHU03193.1"/>
    <property type="molecule type" value="Genomic_DNA"/>
</dbReference>
<reference evidence="1" key="1">
    <citation type="journal article" date="2020" name="Nature">
        <title>Giant virus diversity and host interactions through global metagenomics.</title>
        <authorList>
            <person name="Schulz F."/>
            <person name="Roux S."/>
            <person name="Paez-Espino D."/>
            <person name="Jungbluth S."/>
            <person name="Walsh D.A."/>
            <person name="Denef V.J."/>
            <person name="McMahon K.D."/>
            <person name="Konstantinidis K.T."/>
            <person name="Eloe-Fadrosh E.A."/>
            <person name="Kyrpides N.C."/>
            <person name="Woyke T."/>
        </authorList>
    </citation>
    <scope>NUCLEOTIDE SEQUENCE</scope>
    <source>
        <strain evidence="1">GVMAG-M-3300025890-48</strain>
    </source>
</reference>
<accession>A0A6C0JCT5</accession>
<name>A0A6C0JCT5_9ZZZZ</name>
<protein>
    <submittedName>
        <fullName evidence="1">Uncharacterized protein</fullName>
    </submittedName>
</protein>
<organism evidence="1">
    <name type="scientific">viral metagenome</name>
    <dbReference type="NCBI Taxonomy" id="1070528"/>
    <lineage>
        <taxon>unclassified sequences</taxon>
        <taxon>metagenomes</taxon>
        <taxon>organismal metagenomes</taxon>
    </lineage>
</organism>
<evidence type="ECO:0000313" key="1">
    <source>
        <dbReference type="EMBL" id="QHU03193.1"/>
    </source>
</evidence>
<sequence length="121" mass="14123">MVDTKEALLTNIKEWITIDKEMKLLRGEIKNRREKKKALTALLVETMKTNEIDCFNINDGKLIYSQNKIKAPLSKKHLIACLSKFYENEPTNDARDKLAEYILDSRDVKIKDNIRLKGKKK</sequence>